<accession>A0ABP7T862</accession>
<feature type="chain" id="PRO_5046535096" description="Integral membrane protein" evidence="2">
    <location>
        <begin position="22"/>
        <end position="126"/>
    </location>
</feature>
<feature type="signal peptide" evidence="2">
    <location>
        <begin position="1"/>
        <end position="21"/>
    </location>
</feature>
<evidence type="ECO:0008006" key="5">
    <source>
        <dbReference type="Google" id="ProtNLM"/>
    </source>
</evidence>
<dbReference type="Gene3D" id="3.10.450.160">
    <property type="entry name" value="inner membrane protein cigr"/>
    <property type="match status" value="1"/>
</dbReference>
<dbReference type="EMBL" id="BAABBQ010000001">
    <property type="protein sequence ID" value="GAA4022501.1"/>
    <property type="molecule type" value="Genomic_DNA"/>
</dbReference>
<evidence type="ECO:0000256" key="2">
    <source>
        <dbReference type="SAM" id="SignalP"/>
    </source>
</evidence>
<evidence type="ECO:0000313" key="4">
    <source>
        <dbReference type="Proteomes" id="UP001500235"/>
    </source>
</evidence>
<organism evidence="3 4">
    <name type="scientific">Sphingomonas swuensis</name>
    <dbReference type="NCBI Taxonomy" id="977800"/>
    <lineage>
        <taxon>Bacteria</taxon>
        <taxon>Pseudomonadati</taxon>
        <taxon>Pseudomonadota</taxon>
        <taxon>Alphaproteobacteria</taxon>
        <taxon>Sphingomonadales</taxon>
        <taxon>Sphingomonadaceae</taxon>
        <taxon>Sphingomonas</taxon>
    </lineage>
</organism>
<feature type="compositionally biased region" description="Basic residues" evidence="1">
    <location>
        <begin position="24"/>
        <end position="33"/>
    </location>
</feature>
<reference evidence="4" key="1">
    <citation type="journal article" date="2019" name="Int. J. Syst. Evol. Microbiol.">
        <title>The Global Catalogue of Microorganisms (GCM) 10K type strain sequencing project: providing services to taxonomists for standard genome sequencing and annotation.</title>
        <authorList>
            <consortium name="The Broad Institute Genomics Platform"/>
            <consortium name="The Broad Institute Genome Sequencing Center for Infectious Disease"/>
            <person name="Wu L."/>
            <person name="Ma J."/>
        </authorList>
    </citation>
    <scope>NUCLEOTIDE SEQUENCE [LARGE SCALE GENOMIC DNA]</scope>
    <source>
        <strain evidence="4">JCM 17563</strain>
    </source>
</reference>
<keyword evidence="4" id="KW-1185">Reference proteome</keyword>
<evidence type="ECO:0000313" key="3">
    <source>
        <dbReference type="EMBL" id="GAA4022501.1"/>
    </source>
</evidence>
<name>A0ABP7T862_9SPHN</name>
<evidence type="ECO:0000256" key="1">
    <source>
        <dbReference type="SAM" id="MobiDB-lite"/>
    </source>
</evidence>
<comment type="caution">
    <text evidence="3">The sequence shown here is derived from an EMBL/GenBank/DDBJ whole genome shotgun (WGS) entry which is preliminary data.</text>
</comment>
<dbReference type="RefSeq" id="WP_344707620.1">
    <property type="nucleotide sequence ID" value="NZ_BAABBQ010000001.1"/>
</dbReference>
<keyword evidence="2" id="KW-0732">Signal</keyword>
<protein>
    <recommendedName>
        <fullName evidence="5">Integral membrane protein</fullName>
    </recommendedName>
</protein>
<gene>
    <name evidence="3" type="ORF">GCM10022280_23940</name>
</gene>
<dbReference type="Proteomes" id="UP001500235">
    <property type="component" value="Unassembled WGS sequence"/>
</dbReference>
<proteinExistence type="predicted"/>
<sequence>MKNALILAGAALAFAATPAAAKPPHAKHGKHQQHSGYGYAQPGCPPGLAKKNNGCLPPGQAKKLAIGQRYAQSYGYDPYAYNQIPYDVRRQYELDPYNNYYYDQGTLYGVDPRTQIVEQIIRALIR</sequence>
<feature type="region of interest" description="Disordered" evidence="1">
    <location>
        <begin position="22"/>
        <end position="43"/>
    </location>
</feature>